<evidence type="ECO:0000313" key="1">
    <source>
        <dbReference type="EMBL" id="OAD19242.1"/>
    </source>
</evidence>
<keyword evidence="2" id="KW-1185">Reference proteome</keyword>
<proteinExistence type="predicted"/>
<dbReference type="SUPFAM" id="SSF88723">
    <property type="entry name" value="PIN domain-like"/>
    <property type="match status" value="1"/>
</dbReference>
<comment type="caution">
    <text evidence="1">The sequence shown here is derived from an EMBL/GenBank/DDBJ whole genome shotgun (WGS) entry which is preliminary data.</text>
</comment>
<dbReference type="InterPro" id="IPR029060">
    <property type="entry name" value="PIN-like_dom_sf"/>
</dbReference>
<sequence length="90" mass="10470">MDKVFIDSNIWIYALISTEELTQEDLIKHEICVSLLEVLYQEKIIVISTQVINEVHWILIRKYGVKDEDAKSKVDLGLLEISRLSIINKL</sequence>
<dbReference type="Proteomes" id="UP000076962">
    <property type="component" value="Unassembled WGS sequence"/>
</dbReference>
<dbReference type="EMBL" id="LUTY01002885">
    <property type="protein sequence ID" value="OAD19242.1"/>
    <property type="molecule type" value="Genomic_DNA"/>
</dbReference>
<dbReference type="Gene3D" id="3.40.50.1010">
    <property type="entry name" value="5'-nuclease"/>
    <property type="match status" value="1"/>
</dbReference>
<organism evidence="1 2">
    <name type="scientific">Candidatus Thiomargarita nelsonii</name>
    <dbReference type="NCBI Taxonomy" id="1003181"/>
    <lineage>
        <taxon>Bacteria</taxon>
        <taxon>Pseudomonadati</taxon>
        <taxon>Pseudomonadota</taxon>
        <taxon>Gammaproteobacteria</taxon>
        <taxon>Thiotrichales</taxon>
        <taxon>Thiotrichaceae</taxon>
        <taxon>Thiomargarita</taxon>
    </lineage>
</organism>
<gene>
    <name evidence="1" type="ORF">THIOM_005142</name>
</gene>
<name>A0A176RU02_9GAMM</name>
<reference evidence="1 2" key="1">
    <citation type="submission" date="2016-05" db="EMBL/GenBank/DDBJ databases">
        <title>Single-cell genome of chain-forming Candidatus Thiomargarita nelsonii and comparison to other large sulfur-oxidizing bacteria.</title>
        <authorList>
            <person name="Winkel M."/>
            <person name="Salman V."/>
            <person name="Woyke T."/>
            <person name="Schulz-Vogt H."/>
            <person name="Richter M."/>
            <person name="Flood B."/>
            <person name="Bailey J."/>
            <person name="Amann R."/>
            <person name="Mussmann M."/>
        </authorList>
    </citation>
    <scope>NUCLEOTIDE SEQUENCE [LARGE SCALE GENOMIC DNA]</scope>
    <source>
        <strain evidence="1 2">THI036</strain>
    </source>
</reference>
<protein>
    <submittedName>
        <fullName evidence="1">Protein containing PilT protein</fullName>
    </submittedName>
</protein>
<accession>A0A176RU02</accession>
<dbReference type="AlphaFoldDB" id="A0A176RU02"/>
<evidence type="ECO:0000313" key="2">
    <source>
        <dbReference type="Proteomes" id="UP000076962"/>
    </source>
</evidence>